<dbReference type="InterPro" id="IPR004017">
    <property type="entry name" value="Cys_rich_dom"/>
</dbReference>
<dbReference type="PROSITE" id="PS00198">
    <property type="entry name" value="4FE4S_FER_1"/>
    <property type="match status" value="1"/>
</dbReference>
<dbReference type="Gene3D" id="1.10.1060.10">
    <property type="entry name" value="Alpha-helical ferredoxin"/>
    <property type="match status" value="1"/>
</dbReference>
<comment type="caution">
    <text evidence="5">The sequence shown here is derived from an EMBL/GenBank/DDBJ whole genome shotgun (WGS) entry which is preliminary data.</text>
</comment>
<dbReference type="SUPFAM" id="SSF46548">
    <property type="entry name" value="alpha-helical ferredoxin"/>
    <property type="match status" value="1"/>
</dbReference>
<evidence type="ECO:0000256" key="2">
    <source>
        <dbReference type="ARBA" id="ARBA00023004"/>
    </source>
</evidence>
<sequence length="370" mass="41814">MNNQSLLNCIQCGRCTGGCPVSLKSRLNVRKLLYSFHLTSSLPLQAEETGIWECTTCTTCNLRCPKNCEPLNIILETRANLVEKGKISTSIIRALESTFLHGNPFGKARERRTDWLKKGSLSTPVRIIKEGEEAEYLLFVCCIVAYDPRMQEIARSLSCLLSTLNVDFAILGEEENCCGSEIKRMGETGLFAELKEKNQQILEKIKIKGIITISPHCYNTLKNEYELNLPVYHYTEFLLEKGVQNLIAPSEEMGIFHDPCFLGKMNKIYEPPRAILRKALKELREFERARENSLCCEGGGGRIWIESESKERLAEKRVTEALDLKISKIFVACPFCLSTLEDAVKVKGVEETVKVFDIAEYLTQHLKGGD</sequence>
<dbReference type="GO" id="GO:0005886">
    <property type="term" value="C:plasma membrane"/>
    <property type="evidence" value="ECO:0007669"/>
    <property type="project" value="TreeGrafter"/>
</dbReference>
<dbReference type="AlphaFoldDB" id="A0A7C3YP16"/>
<evidence type="ECO:0000256" key="3">
    <source>
        <dbReference type="ARBA" id="ARBA00023014"/>
    </source>
</evidence>
<evidence type="ECO:0000259" key="4">
    <source>
        <dbReference type="PROSITE" id="PS51379"/>
    </source>
</evidence>
<keyword evidence="2" id="KW-0408">Iron</keyword>
<evidence type="ECO:0000256" key="1">
    <source>
        <dbReference type="ARBA" id="ARBA00022723"/>
    </source>
</evidence>
<dbReference type="InterPro" id="IPR009051">
    <property type="entry name" value="Helical_ferredxn"/>
</dbReference>
<dbReference type="PANTHER" id="PTHR43255:SF2">
    <property type="entry name" value="HETERODISULFIDE REDUCTASE RELATED PROTEIN"/>
    <property type="match status" value="1"/>
</dbReference>
<dbReference type="GO" id="GO:0016491">
    <property type="term" value="F:oxidoreductase activity"/>
    <property type="evidence" value="ECO:0007669"/>
    <property type="project" value="UniProtKB-ARBA"/>
</dbReference>
<protein>
    <submittedName>
        <fullName evidence="5">(Fe-S)-binding protein</fullName>
    </submittedName>
</protein>
<dbReference type="PANTHER" id="PTHR43255">
    <property type="entry name" value="IRON-SULFUR-BINDING OXIDOREDUCTASE FADF-RELATED-RELATED"/>
    <property type="match status" value="1"/>
</dbReference>
<feature type="domain" description="4Fe-4S ferredoxin-type" evidence="4">
    <location>
        <begin position="1"/>
        <end position="29"/>
    </location>
</feature>
<dbReference type="Pfam" id="PF13183">
    <property type="entry name" value="Fer4_8"/>
    <property type="match status" value="1"/>
</dbReference>
<organism evidence="5">
    <name type="scientific">candidate division WOR-3 bacterium</name>
    <dbReference type="NCBI Taxonomy" id="2052148"/>
    <lineage>
        <taxon>Bacteria</taxon>
        <taxon>Bacteria division WOR-3</taxon>
    </lineage>
</organism>
<dbReference type="InterPro" id="IPR017896">
    <property type="entry name" value="4Fe4S_Fe-S-bd"/>
</dbReference>
<keyword evidence="1" id="KW-0479">Metal-binding</keyword>
<dbReference type="EMBL" id="DTMQ01000009">
    <property type="protein sequence ID" value="HGE98651.1"/>
    <property type="molecule type" value="Genomic_DNA"/>
</dbReference>
<dbReference type="InterPro" id="IPR051460">
    <property type="entry name" value="HdrC_iron-sulfur_subunit"/>
</dbReference>
<dbReference type="GO" id="GO:0051536">
    <property type="term" value="F:iron-sulfur cluster binding"/>
    <property type="evidence" value="ECO:0007669"/>
    <property type="project" value="UniProtKB-KW"/>
</dbReference>
<evidence type="ECO:0000313" key="5">
    <source>
        <dbReference type="EMBL" id="HGE98651.1"/>
    </source>
</evidence>
<name>A0A7C3YP16_UNCW3</name>
<gene>
    <name evidence="5" type="ORF">ENX07_01055</name>
</gene>
<reference evidence="5" key="1">
    <citation type="journal article" date="2020" name="mSystems">
        <title>Genome- and Community-Level Interaction Insights into Carbon Utilization and Element Cycling Functions of Hydrothermarchaeota in Hydrothermal Sediment.</title>
        <authorList>
            <person name="Zhou Z."/>
            <person name="Liu Y."/>
            <person name="Xu W."/>
            <person name="Pan J."/>
            <person name="Luo Z.H."/>
            <person name="Li M."/>
        </authorList>
    </citation>
    <scope>NUCLEOTIDE SEQUENCE [LARGE SCALE GENOMIC DNA]</scope>
    <source>
        <strain evidence="5">SpSt-906</strain>
    </source>
</reference>
<proteinExistence type="predicted"/>
<dbReference type="GO" id="GO:0046872">
    <property type="term" value="F:metal ion binding"/>
    <property type="evidence" value="ECO:0007669"/>
    <property type="project" value="UniProtKB-KW"/>
</dbReference>
<dbReference type="PROSITE" id="PS51379">
    <property type="entry name" value="4FE4S_FER_2"/>
    <property type="match status" value="1"/>
</dbReference>
<accession>A0A7C3YP16</accession>
<dbReference type="InterPro" id="IPR017900">
    <property type="entry name" value="4Fe4S_Fe_S_CS"/>
</dbReference>
<keyword evidence="3" id="KW-0411">Iron-sulfur</keyword>
<dbReference type="Pfam" id="PF02754">
    <property type="entry name" value="CCG"/>
    <property type="match status" value="2"/>
</dbReference>